<accession>A0A395LK33</accession>
<keyword evidence="2" id="KW-1185">Reference proteome</keyword>
<dbReference type="EMBL" id="QRBB01000001">
    <property type="protein sequence ID" value="RDS76697.1"/>
    <property type="molecule type" value="Genomic_DNA"/>
</dbReference>
<reference evidence="1 2" key="1">
    <citation type="submission" date="2018-07" db="EMBL/GenBank/DDBJ databases">
        <title>Erythrobacter nanhaiensis sp. nov., a novel member of the genus Erythrobacter isolated from the South China Sea.</title>
        <authorList>
            <person name="Chen X."/>
            <person name="Liu J."/>
        </authorList>
    </citation>
    <scope>NUCLEOTIDE SEQUENCE [LARGE SCALE GENOMIC DNA]</scope>
    <source>
        <strain evidence="1 2">S-5</strain>
    </source>
</reference>
<sequence>MEEDVGPRPISDAASLLVADDLSRLSQFELDERIRMLQLEIARVEQHRLRYSQQRSAAEALFAKKNQD</sequence>
<dbReference type="Proteomes" id="UP000254101">
    <property type="component" value="Unassembled WGS sequence"/>
</dbReference>
<protein>
    <submittedName>
        <fullName evidence="1">DUF1192 domain-containing protein</fullName>
    </submittedName>
</protein>
<dbReference type="AlphaFoldDB" id="A0A395LK33"/>
<evidence type="ECO:0000313" key="1">
    <source>
        <dbReference type="EMBL" id="RDS76697.1"/>
    </source>
</evidence>
<proteinExistence type="predicted"/>
<organism evidence="1 2">
    <name type="scientific">Alteriqipengyuania lutimaris</name>
    <dbReference type="NCBI Taxonomy" id="1538146"/>
    <lineage>
        <taxon>Bacteria</taxon>
        <taxon>Pseudomonadati</taxon>
        <taxon>Pseudomonadota</taxon>
        <taxon>Alphaproteobacteria</taxon>
        <taxon>Sphingomonadales</taxon>
        <taxon>Erythrobacteraceae</taxon>
        <taxon>Alteriqipengyuania</taxon>
    </lineage>
</organism>
<dbReference type="OrthoDB" id="7173908at2"/>
<dbReference type="RefSeq" id="WP_115490922.1">
    <property type="nucleotide sequence ID" value="NZ_JACHWW010000001.1"/>
</dbReference>
<comment type="caution">
    <text evidence="1">The sequence shown here is derived from an EMBL/GenBank/DDBJ whole genome shotgun (WGS) entry which is preliminary data.</text>
</comment>
<dbReference type="Pfam" id="PF06698">
    <property type="entry name" value="DUF1192"/>
    <property type="match status" value="1"/>
</dbReference>
<evidence type="ECO:0000313" key="2">
    <source>
        <dbReference type="Proteomes" id="UP000254101"/>
    </source>
</evidence>
<dbReference type="InterPro" id="IPR009579">
    <property type="entry name" value="DUF1192"/>
</dbReference>
<gene>
    <name evidence="1" type="ORF">DL238_03135</name>
</gene>
<name>A0A395LK33_9SPHN</name>